<reference evidence="2 3" key="1">
    <citation type="submission" date="2023-03" db="EMBL/GenBank/DDBJ databases">
        <title>Bacillus Genome Sequencing.</title>
        <authorList>
            <person name="Dunlap C."/>
        </authorList>
    </citation>
    <scope>NUCLEOTIDE SEQUENCE [LARGE SCALE GENOMIC DNA]</scope>
    <source>
        <strain evidence="2 3">BD-533</strain>
    </source>
</reference>
<evidence type="ECO:0000313" key="3">
    <source>
        <dbReference type="Proteomes" id="UP001338137"/>
    </source>
</evidence>
<evidence type="ECO:0008006" key="4">
    <source>
        <dbReference type="Google" id="ProtNLM"/>
    </source>
</evidence>
<feature type="transmembrane region" description="Helical" evidence="1">
    <location>
        <begin position="9"/>
        <end position="31"/>
    </location>
</feature>
<dbReference type="SUPFAM" id="SSF50939">
    <property type="entry name" value="Sialidases"/>
    <property type="match status" value="1"/>
</dbReference>
<accession>A0ABU6G0E6</accession>
<keyword evidence="1" id="KW-0812">Transmembrane</keyword>
<comment type="caution">
    <text evidence="2">The sequence shown here is derived from an EMBL/GenBank/DDBJ whole genome shotgun (WGS) entry which is preliminary data.</text>
</comment>
<gene>
    <name evidence="2" type="ORF">P4I72_04375</name>
</gene>
<keyword evidence="1" id="KW-0472">Membrane</keyword>
<dbReference type="InterPro" id="IPR036278">
    <property type="entry name" value="Sialidase_sf"/>
</dbReference>
<keyword evidence="3" id="KW-1185">Reference proteome</keyword>
<proteinExistence type="predicted"/>
<dbReference type="Proteomes" id="UP001338137">
    <property type="component" value="Unassembled WGS sequence"/>
</dbReference>
<keyword evidence="1" id="KW-1133">Transmembrane helix</keyword>
<dbReference type="EMBL" id="JARLKY010000009">
    <property type="protein sequence ID" value="MEC0226348.1"/>
    <property type="molecule type" value="Genomic_DNA"/>
</dbReference>
<name>A0ABU6G0E6_9BACL</name>
<protein>
    <recommendedName>
        <fullName evidence="4">Photosynthesis system II assembly factor Ycf48/Hcf136-like domain-containing protein</fullName>
    </recommendedName>
</protein>
<sequence>MKNTFNRNVIIYTSSLTLVIILILPVVFVYFKYSLSYLEPSGYVEGSWVELPEKHEAFSSIAFGDGVFVGVASEEIASSLDGETWTYHLTDSREKTRMLNGITYGNGRFVAVGYQEIITSLDGVNWSKIDLEIKNHLQSVTYGNGVFIAVGSGGLDGVLRSTDGLIWEKYSSYRHWDVCYGDGLFVAVGPYEASFSSDGISWTRVTIPEKSGGGYLSTVAYGNGQFIAAGGRDDLGSVLWTSTNGSNWRAILRVKDHISDMTYAHGQFFLAGMRSFIYSEDGHVWDRKLLPPDLSLSAITYGNNELVASSSHSRILLPR</sequence>
<organism evidence="2 3">
    <name type="scientific">Paenibacillus alba</name>
    <dbReference type="NCBI Taxonomy" id="1197127"/>
    <lineage>
        <taxon>Bacteria</taxon>
        <taxon>Bacillati</taxon>
        <taxon>Bacillota</taxon>
        <taxon>Bacilli</taxon>
        <taxon>Bacillales</taxon>
        <taxon>Paenibacillaceae</taxon>
        <taxon>Paenibacillus</taxon>
    </lineage>
</organism>
<evidence type="ECO:0000256" key="1">
    <source>
        <dbReference type="SAM" id="Phobius"/>
    </source>
</evidence>
<dbReference type="RefSeq" id="WP_326070739.1">
    <property type="nucleotide sequence ID" value="NZ_JARLKY010000009.1"/>
</dbReference>
<evidence type="ECO:0000313" key="2">
    <source>
        <dbReference type="EMBL" id="MEC0226348.1"/>
    </source>
</evidence>